<dbReference type="GO" id="GO:0051087">
    <property type="term" value="F:protein-folding chaperone binding"/>
    <property type="evidence" value="ECO:0007669"/>
    <property type="project" value="InterPro"/>
</dbReference>
<dbReference type="EMBL" id="JAWXYG010000008">
    <property type="protein sequence ID" value="KAK4264793.1"/>
    <property type="molecule type" value="Genomic_DNA"/>
</dbReference>
<evidence type="ECO:0000256" key="2">
    <source>
        <dbReference type="SAM" id="Phobius"/>
    </source>
</evidence>
<evidence type="ECO:0000313" key="4">
    <source>
        <dbReference type="EMBL" id="KAK4264793.1"/>
    </source>
</evidence>
<gene>
    <name evidence="4" type="ORF">QN277_025923</name>
</gene>
<dbReference type="InterPro" id="IPR039773">
    <property type="entry name" value="BAG_chaperone_regulator"/>
</dbReference>
<dbReference type="PROSITE" id="PS51035">
    <property type="entry name" value="BAG"/>
    <property type="match status" value="1"/>
</dbReference>
<organism evidence="4 5">
    <name type="scientific">Acacia crassicarpa</name>
    <name type="common">northern wattle</name>
    <dbReference type="NCBI Taxonomy" id="499986"/>
    <lineage>
        <taxon>Eukaryota</taxon>
        <taxon>Viridiplantae</taxon>
        <taxon>Streptophyta</taxon>
        <taxon>Embryophyta</taxon>
        <taxon>Tracheophyta</taxon>
        <taxon>Spermatophyta</taxon>
        <taxon>Magnoliopsida</taxon>
        <taxon>eudicotyledons</taxon>
        <taxon>Gunneridae</taxon>
        <taxon>Pentapetalae</taxon>
        <taxon>rosids</taxon>
        <taxon>fabids</taxon>
        <taxon>Fabales</taxon>
        <taxon>Fabaceae</taxon>
        <taxon>Caesalpinioideae</taxon>
        <taxon>mimosoid clade</taxon>
        <taxon>Acacieae</taxon>
        <taxon>Acacia</taxon>
    </lineage>
</organism>
<dbReference type="SUPFAM" id="SSF63491">
    <property type="entry name" value="BAG domain"/>
    <property type="match status" value="1"/>
</dbReference>
<dbReference type="InterPro" id="IPR003103">
    <property type="entry name" value="BAG_domain"/>
</dbReference>
<dbReference type="InterPro" id="IPR036533">
    <property type="entry name" value="BAG_dom_sf"/>
</dbReference>
<evidence type="ECO:0000259" key="3">
    <source>
        <dbReference type="PROSITE" id="PS51035"/>
    </source>
</evidence>
<accession>A0AAE1JA74</accession>
<dbReference type="Pfam" id="PF02179">
    <property type="entry name" value="BAG"/>
    <property type="match status" value="1"/>
</dbReference>
<reference evidence="4" key="1">
    <citation type="submission" date="2023-10" db="EMBL/GenBank/DDBJ databases">
        <title>Chromosome-level genome of the transformable northern wattle, Acacia crassicarpa.</title>
        <authorList>
            <person name="Massaro I."/>
            <person name="Sinha N.R."/>
            <person name="Poethig S."/>
            <person name="Leichty A.R."/>
        </authorList>
    </citation>
    <scope>NUCLEOTIDE SEQUENCE</scope>
    <source>
        <strain evidence="4">Acra3RX</strain>
        <tissue evidence="4">Leaf</tissue>
    </source>
</reference>
<keyword evidence="5" id="KW-1185">Reference proteome</keyword>
<evidence type="ECO:0000256" key="1">
    <source>
        <dbReference type="ARBA" id="ARBA00023186"/>
    </source>
</evidence>
<dbReference type="Gene3D" id="1.20.58.120">
    <property type="entry name" value="BAG domain"/>
    <property type="match status" value="1"/>
</dbReference>
<sequence>MVNKLGYKLSERVAALEVAMNGATKVSEKEFLISTELLMRQLLKLDSIEAEGVAKLQRNAEVVFPNLKFLLFAIDVFFLSMQSLISYMVM</sequence>
<keyword evidence="2" id="KW-1133">Transmembrane helix</keyword>
<proteinExistence type="predicted"/>
<feature type="transmembrane region" description="Helical" evidence="2">
    <location>
        <begin position="69"/>
        <end position="89"/>
    </location>
</feature>
<dbReference type="GO" id="GO:0050821">
    <property type="term" value="P:protein stabilization"/>
    <property type="evidence" value="ECO:0007669"/>
    <property type="project" value="TreeGrafter"/>
</dbReference>
<dbReference type="Proteomes" id="UP001293593">
    <property type="component" value="Unassembled WGS sequence"/>
</dbReference>
<comment type="caution">
    <text evidence="4">The sequence shown here is derived from an EMBL/GenBank/DDBJ whole genome shotgun (WGS) entry which is preliminary data.</text>
</comment>
<dbReference type="AlphaFoldDB" id="A0AAE1JA74"/>
<keyword evidence="2" id="KW-0812">Transmembrane</keyword>
<dbReference type="PANTHER" id="PTHR12329:SF40">
    <property type="entry name" value="BAG FAMILY MOLECULAR CHAPERONE REGULATOR 4"/>
    <property type="match status" value="1"/>
</dbReference>
<feature type="domain" description="BAG" evidence="3">
    <location>
        <begin position="8"/>
        <end position="60"/>
    </location>
</feature>
<protein>
    <recommendedName>
        <fullName evidence="3">BAG domain-containing protein</fullName>
    </recommendedName>
</protein>
<name>A0AAE1JA74_9FABA</name>
<keyword evidence="2" id="KW-0472">Membrane</keyword>
<evidence type="ECO:0000313" key="5">
    <source>
        <dbReference type="Proteomes" id="UP001293593"/>
    </source>
</evidence>
<dbReference type="GO" id="GO:0000774">
    <property type="term" value="F:adenyl-nucleotide exchange factor activity"/>
    <property type="evidence" value="ECO:0007669"/>
    <property type="project" value="TreeGrafter"/>
</dbReference>
<keyword evidence="1" id="KW-0143">Chaperone</keyword>
<dbReference type="PANTHER" id="PTHR12329">
    <property type="entry name" value="BCL2-ASSOCIATED ATHANOGENE"/>
    <property type="match status" value="1"/>
</dbReference>
<dbReference type="GO" id="GO:0005737">
    <property type="term" value="C:cytoplasm"/>
    <property type="evidence" value="ECO:0007669"/>
    <property type="project" value="TreeGrafter"/>
</dbReference>